<evidence type="ECO:0000313" key="3">
    <source>
        <dbReference type="Proteomes" id="UP000584867"/>
    </source>
</evidence>
<protein>
    <submittedName>
        <fullName evidence="2">Putative membrane protein YqhA</fullName>
    </submittedName>
</protein>
<dbReference type="Proteomes" id="UP000584867">
    <property type="component" value="Unassembled WGS sequence"/>
</dbReference>
<feature type="transmembrane region" description="Helical" evidence="1">
    <location>
        <begin position="35"/>
        <end position="51"/>
    </location>
</feature>
<keyword evidence="1" id="KW-0812">Transmembrane</keyword>
<keyword evidence="1" id="KW-1133">Transmembrane helix</keyword>
<gene>
    <name evidence="2" type="ORF">HDF15_004535</name>
</gene>
<name>A0A7W7ZVS5_9BACT</name>
<sequence length="57" mass="6580">MKKNRTFLAIALSCGMLCAFSVLLSKTFIWLPRLVFFPSFIGLIVFFGLYSKETRKQ</sequence>
<reference evidence="2 3" key="1">
    <citation type="submission" date="2020-08" db="EMBL/GenBank/DDBJ databases">
        <title>Genomic Encyclopedia of Type Strains, Phase IV (KMG-V): Genome sequencing to study the core and pangenomes of soil and plant-associated prokaryotes.</title>
        <authorList>
            <person name="Whitman W."/>
        </authorList>
    </citation>
    <scope>NUCLEOTIDE SEQUENCE [LARGE SCALE GENOMIC DNA]</scope>
    <source>
        <strain evidence="2 3">X5P3</strain>
    </source>
</reference>
<dbReference type="EMBL" id="JACHIO010000024">
    <property type="protein sequence ID" value="MBB5066161.1"/>
    <property type="molecule type" value="Genomic_DNA"/>
</dbReference>
<evidence type="ECO:0000313" key="2">
    <source>
        <dbReference type="EMBL" id="MBB5066161.1"/>
    </source>
</evidence>
<proteinExistence type="predicted"/>
<keyword evidence="1" id="KW-0472">Membrane</keyword>
<evidence type="ECO:0000256" key="1">
    <source>
        <dbReference type="SAM" id="Phobius"/>
    </source>
</evidence>
<dbReference type="AlphaFoldDB" id="A0A7W7ZVS5"/>
<organism evidence="2 3">
    <name type="scientific">Granulicella mallensis</name>
    <dbReference type="NCBI Taxonomy" id="940614"/>
    <lineage>
        <taxon>Bacteria</taxon>
        <taxon>Pseudomonadati</taxon>
        <taxon>Acidobacteriota</taxon>
        <taxon>Terriglobia</taxon>
        <taxon>Terriglobales</taxon>
        <taxon>Acidobacteriaceae</taxon>
        <taxon>Granulicella</taxon>
    </lineage>
</organism>
<comment type="caution">
    <text evidence="2">The sequence shown here is derived from an EMBL/GenBank/DDBJ whole genome shotgun (WGS) entry which is preliminary data.</text>
</comment>
<accession>A0A7W7ZVS5</accession>